<feature type="non-terminal residue" evidence="7">
    <location>
        <position position="178"/>
    </location>
</feature>
<sequence>MHAPRGSRGIPLFLEVTGDDHPRACTGRRLLRRGLARSVERAGVVHPTPVVLDPYGHDPLSPADRAAAERGGVLAVDCSWNRVAARGGLPGGRDGPGRRRRLPILVAANPQHYGRLAELNTVEALSAALYVLGHRAQAAALLEGFRGGGNFLEVNRSRLEAYAASADRGRGPRRRAAL</sequence>
<reference evidence="7" key="2">
    <citation type="journal article" date="2014" name="ISME J.">
        <title>Microbial stratification in low pH oxic and suboxic macroscopic growths along an acid mine drainage.</title>
        <authorList>
            <person name="Mendez-Garcia C."/>
            <person name="Mesa V."/>
            <person name="Sprenger R.R."/>
            <person name="Richter M."/>
            <person name="Diez M.S."/>
            <person name="Solano J."/>
            <person name="Bargiela R."/>
            <person name="Golyshina O.V."/>
            <person name="Manteca A."/>
            <person name="Ramos J.L."/>
            <person name="Gallego J.R."/>
            <person name="Llorente I."/>
            <person name="Martins Dos Santos V.A."/>
            <person name="Jensen O.N."/>
            <person name="Pelaez A.I."/>
            <person name="Sanchez J."/>
            <person name="Ferrer M."/>
        </authorList>
    </citation>
    <scope>NUCLEOTIDE SEQUENCE</scope>
</reference>
<dbReference type="PANTHER" id="PTHR20426:SF0">
    <property type="entry name" value="18S RRNA AMINOCARBOXYPROPYLTRANSFERASE"/>
    <property type="match status" value="1"/>
</dbReference>
<keyword evidence="5" id="KW-0949">S-adenosyl-L-methionine</keyword>
<evidence type="ECO:0000256" key="3">
    <source>
        <dbReference type="ARBA" id="ARBA00022552"/>
    </source>
</evidence>
<evidence type="ECO:0000256" key="2">
    <source>
        <dbReference type="ARBA" id="ARBA00022517"/>
    </source>
</evidence>
<dbReference type="GO" id="GO:0006364">
    <property type="term" value="P:rRNA processing"/>
    <property type="evidence" value="ECO:0007669"/>
    <property type="project" value="UniProtKB-KW"/>
</dbReference>
<evidence type="ECO:0000256" key="1">
    <source>
        <dbReference type="ARBA" id="ARBA00022490"/>
    </source>
</evidence>
<protein>
    <submittedName>
        <fullName evidence="7">Protein containing DUF367</fullName>
    </submittedName>
</protein>
<name>T0YU02_9ZZZZ</name>
<keyword evidence="3" id="KW-0698">rRNA processing</keyword>
<feature type="domain" description="16S/18S rRNA aminocarboxypropyltransferase Tsr3 C-terminal" evidence="6">
    <location>
        <begin position="50"/>
        <end position="167"/>
    </location>
</feature>
<organism evidence="7">
    <name type="scientific">mine drainage metagenome</name>
    <dbReference type="NCBI Taxonomy" id="410659"/>
    <lineage>
        <taxon>unclassified sequences</taxon>
        <taxon>metagenomes</taxon>
        <taxon>ecological metagenomes</taxon>
    </lineage>
</organism>
<dbReference type="PANTHER" id="PTHR20426">
    <property type="entry name" value="RIBOSOME BIOGENESIS PROTEIN TSR3 HOMOLOG"/>
    <property type="match status" value="1"/>
</dbReference>
<dbReference type="GO" id="GO:0106388">
    <property type="term" value="F:rRNA small subunit aminocarboxypropyltransferase activity"/>
    <property type="evidence" value="ECO:0007669"/>
    <property type="project" value="InterPro"/>
</dbReference>
<accession>T0YU02</accession>
<proteinExistence type="predicted"/>
<keyword evidence="2" id="KW-0690">Ribosome biogenesis</keyword>
<dbReference type="InterPro" id="IPR022968">
    <property type="entry name" value="Tsr3-like"/>
</dbReference>
<reference evidence="7" key="1">
    <citation type="submission" date="2013-08" db="EMBL/GenBank/DDBJ databases">
        <authorList>
            <person name="Mendez C."/>
            <person name="Richter M."/>
            <person name="Ferrer M."/>
            <person name="Sanchez J."/>
        </authorList>
    </citation>
    <scope>NUCLEOTIDE SEQUENCE</scope>
</reference>
<evidence type="ECO:0000256" key="5">
    <source>
        <dbReference type="ARBA" id="ARBA00022691"/>
    </source>
</evidence>
<comment type="caution">
    <text evidence="7">The sequence shown here is derived from an EMBL/GenBank/DDBJ whole genome shotgun (WGS) entry which is preliminary data.</text>
</comment>
<evidence type="ECO:0000313" key="7">
    <source>
        <dbReference type="EMBL" id="EQD39056.1"/>
    </source>
</evidence>
<dbReference type="InterPro" id="IPR007177">
    <property type="entry name" value="Tsr3_C"/>
</dbReference>
<keyword evidence="4" id="KW-0808">Transferase</keyword>
<gene>
    <name evidence="7" type="ORF">B2A_11259</name>
</gene>
<keyword evidence="1" id="KW-0963">Cytoplasm</keyword>
<dbReference type="Pfam" id="PF04034">
    <property type="entry name" value="Ribo_biogen_C"/>
    <property type="match status" value="1"/>
</dbReference>
<dbReference type="EMBL" id="AUZZ01008113">
    <property type="protein sequence ID" value="EQD39056.1"/>
    <property type="molecule type" value="Genomic_DNA"/>
</dbReference>
<evidence type="ECO:0000256" key="4">
    <source>
        <dbReference type="ARBA" id="ARBA00022679"/>
    </source>
</evidence>
<dbReference type="AlphaFoldDB" id="T0YU02"/>
<evidence type="ECO:0000259" key="6">
    <source>
        <dbReference type="Pfam" id="PF04034"/>
    </source>
</evidence>